<name>A0A1X2I7W9_9FUNG</name>
<dbReference type="OrthoDB" id="727118at2759"/>
<gene>
    <name evidence="10" type="ORF">BCR42DRAFT_454264</name>
</gene>
<dbReference type="SUPFAM" id="SSF50978">
    <property type="entry name" value="WD40 repeat-like"/>
    <property type="match status" value="1"/>
</dbReference>
<dbReference type="SMART" id="SM00320">
    <property type="entry name" value="WD40"/>
    <property type="match status" value="7"/>
</dbReference>
<dbReference type="PROSITE" id="PS50082">
    <property type="entry name" value="WD_REPEATS_2"/>
    <property type="match status" value="4"/>
</dbReference>
<evidence type="ECO:0000256" key="6">
    <source>
        <dbReference type="PROSITE-ProRule" id="PRU00221"/>
    </source>
</evidence>
<comment type="caution">
    <text evidence="10">The sequence shown here is derived from an EMBL/GenBank/DDBJ whole genome shotgun (WGS) entry which is preliminary data.</text>
</comment>
<dbReference type="InterPro" id="IPR001680">
    <property type="entry name" value="WD40_rpt"/>
</dbReference>
<dbReference type="InterPro" id="IPR051488">
    <property type="entry name" value="WD_repeat_striatin"/>
</dbReference>
<keyword evidence="11" id="KW-1185">Reference proteome</keyword>
<reference evidence="10 11" key="1">
    <citation type="submission" date="2016-07" db="EMBL/GenBank/DDBJ databases">
        <title>Pervasive Adenine N6-methylation of Active Genes in Fungi.</title>
        <authorList>
            <consortium name="DOE Joint Genome Institute"/>
            <person name="Mondo S.J."/>
            <person name="Dannebaum R.O."/>
            <person name="Kuo R.C."/>
            <person name="Labutti K."/>
            <person name="Haridas S."/>
            <person name="Kuo A."/>
            <person name="Salamov A."/>
            <person name="Ahrendt S.R."/>
            <person name="Lipzen A."/>
            <person name="Sullivan W."/>
            <person name="Andreopoulos W.B."/>
            <person name="Clum A."/>
            <person name="Lindquist E."/>
            <person name="Daum C."/>
            <person name="Ramamoorthy G.K."/>
            <person name="Gryganskyi A."/>
            <person name="Culley D."/>
            <person name="Magnuson J.K."/>
            <person name="James T.Y."/>
            <person name="O'Malley M.A."/>
            <person name="Stajich J.E."/>
            <person name="Spatafora J.W."/>
            <person name="Visel A."/>
            <person name="Grigoriev I.V."/>
        </authorList>
    </citation>
    <scope>NUCLEOTIDE SEQUENCE [LARGE SCALE GENOMIC DNA]</scope>
    <source>
        <strain evidence="10 11">NRRL 1336</strain>
    </source>
</reference>
<feature type="region of interest" description="Disordered" evidence="8">
    <location>
        <begin position="172"/>
        <end position="269"/>
    </location>
</feature>
<evidence type="ECO:0000256" key="3">
    <source>
        <dbReference type="ARBA" id="ARBA00022737"/>
    </source>
</evidence>
<dbReference type="PANTHER" id="PTHR15653">
    <property type="entry name" value="STRIATIN"/>
    <property type="match status" value="1"/>
</dbReference>
<comment type="similarity">
    <text evidence="1">Belongs to the WD repeat striatin family.</text>
</comment>
<organism evidence="10 11">
    <name type="scientific">Absidia repens</name>
    <dbReference type="NCBI Taxonomy" id="90262"/>
    <lineage>
        <taxon>Eukaryota</taxon>
        <taxon>Fungi</taxon>
        <taxon>Fungi incertae sedis</taxon>
        <taxon>Mucoromycota</taxon>
        <taxon>Mucoromycotina</taxon>
        <taxon>Mucoromycetes</taxon>
        <taxon>Mucorales</taxon>
        <taxon>Cunninghamellaceae</taxon>
        <taxon>Absidia</taxon>
    </lineage>
</organism>
<dbReference type="InterPro" id="IPR015943">
    <property type="entry name" value="WD40/YVTN_repeat-like_dom_sf"/>
</dbReference>
<dbReference type="Pfam" id="PF00400">
    <property type="entry name" value="WD40"/>
    <property type="match status" value="5"/>
</dbReference>
<evidence type="ECO:0000256" key="2">
    <source>
        <dbReference type="ARBA" id="ARBA00022574"/>
    </source>
</evidence>
<evidence type="ECO:0000313" key="10">
    <source>
        <dbReference type="EMBL" id="ORZ11245.1"/>
    </source>
</evidence>
<accession>A0A1X2I7W9</accession>
<evidence type="ECO:0000256" key="8">
    <source>
        <dbReference type="SAM" id="MobiDB-lite"/>
    </source>
</evidence>
<evidence type="ECO:0000256" key="7">
    <source>
        <dbReference type="SAM" id="Coils"/>
    </source>
</evidence>
<feature type="repeat" description="WD" evidence="6">
    <location>
        <begin position="405"/>
        <end position="439"/>
    </location>
</feature>
<dbReference type="PROSITE" id="PS50294">
    <property type="entry name" value="WD_REPEATS_REGION"/>
    <property type="match status" value="4"/>
</dbReference>
<dbReference type="Pfam" id="PF08232">
    <property type="entry name" value="Striatin"/>
    <property type="match status" value="1"/>
</dbReference>
<evidence type="ECO:0000256" key="1">
    <source>
        <dbReference type="ARBA" id="ARBA00009616"/>
    </source>
</evidence>
<dbReference type="InterPro" id="IPR036322">
    <property type="entry name" value="WD40_repeat_dom_sf"/>
</dbReference>
<dbReference type="Gene3D" id="2.130.10.10">
    <property type="entry name" value="YVTN repeat-like/Quinoprotein amine dehydrogenase"/>
    <property type="match status" value="3"/>
</dbReference>
<dbReference type="GO" id="GO:0005516">
    <property type="term" value="F:calmodulin binding"/>
    <property type="evidence" value="ECO:0007669"/>
    <property type="project" value="UniProtKB-KW"/>
</dbReference>
<evidence type="ECO:0000256" key="4">
    <source>
        <dbReference type="ARBA" id="ARBA00022860"/>
    </source>
</evidence>
<dbReference type="Gene3D" id="1.20.5.300">
    <property type="match status" value="1"/>
</dbReference>
<dbReference type="Proteomes" id="UP000193560">
    <property type="component" value="Unassembled WGS sequence"/>
</dbReference>
<feature type="coiled-coil region" evidence="7">
    <location>
        <begin position="30"/>
        <end position="57"/>
    </location>
</feature>
<keyword evidence="4" id="KW-0112">Calmodulin-binding</keyword>
<proteinExistence type="inferred from homology"/>
<feature type="repeat" description="WD" evidence="6">
    <location>
        <begin position="664"/>
        <end position="698"/>
    </location>
</feature>
<keyword evidence="5 7" id="KW-0175">Coiled coil</keyword>
<dbReference type="PANTHER" id="PTHR15653:SF0">
    <property type="entry name" value="CONNECTOR OF KINASE TO AP-1, ISOFORM E"/>
    <property type="match status" value="1"/>
</dbReference>
<feature type="repeat" description="WD" evidence="6">
    <location>
        <begin position="463"/>
        <end position="496"/>
    </location>
</feature>
<keyword evidence="2 6" id="KW-0853">WD repeat</keyword>
<dbReference type="PRINTS" id="PR00320">
    <property type="entry name" value="GPROTEINBRPT"/>
</dbReference>
<dbReference type="STRING" id="90262.A0A1X2I7W9"/>
<evidence type="ECO:0000259" key="9">
    <source>
        <dbReference type="Pfam" id="PF08232"/>
    </source>
</evidence>
<sequence>MLGESNPVDYSLPGVLHYLQAEWRRFERERNEWTIERAELKARIALLEGERRGVENLKSDLVKRVKMLEYALRQERKRYIGSDNQQPPKNVLDDKVEVNVTDIPNFHPQTQPSTTVSRSPNTPTVEAIADTKLRERSRQALKTCLQEINYLTSMPSKLPLTHTFANSIRNTAKQVDRPSSSQQHQTSYISSSSVISSSTTPKPSTKQTSSKSPATPKSNNRSKPPSQNDNGTNDNDSYQPRSPDTKIGTTRSMDEDATSTTITEDEGDDIQAARKQQPLVPITSVTPAVDNVDEVAILNNAAQQSSSDISSSDTPLDPITRDNIMLMEDDNEGLSKKMQEKYKISDEKVQKMLRNANKGMKKNVPRSSSPEPQEMDLTYSDINATTKDRENDTHTSKLWKTKMTFKGHLDSVRAVAFHPNDMLVATGSDDGTVKIINLQRTIGREGGNTTRKAHEDLDATATFRGHSNIVTSVAISGEQNRVYSASLDSTIRVWRLPSEQHGTFSPVDPSLYITTFIGHTDAIWDFKLSSNSSILASASADGKVKVWDTQGNGELLKQSWDYADSEKDRYNDALHVAPTCVDFCSADTNKLVVSYTNAKIKLFDIETGQAILTFTGSDDDYDSTCKTQINKVVSHPTMSLIVSGHEDRQVQFFDINSGKSTYKMSAHLDAVTSLDMDPSGMTFVSGGHDSSIRLWDMNMTKTCIQEFSAHRKKGDEGVLDIQYHRSFPWMVSGGADGIVKMYHHGH</sequence>
<evidence type="ECO:0000313" key="11">
    <source>
        <dbReference type="Proteomes" id="UP000193560"/>
    </source>
</evidence>
<feature type="domain" description="Striatin N-terminal" evidence="9">
    <location>
        <begin position="11"/>
        <end position="155"/>
    </location>
</feature>
<feature type="compositionally biased region" description="Polar residues" evidence="8">
    <location>
        <begin position="219"/>
        <end position="251"/>
    </location>
</feature>
<protein>
    <submittedName>
        <fullName evidence="10">WD40-repeat-containing domain protein</fullName>
    </submittedName>
</protein>
<feature type="repeat" description="WD" evidence="6">
    <location>
        <begin position="516"/>
        <end position="557"/>
    </location>
</feature>
<dbReference type="CDD" id="cd00200">
    <property type="entry name" value="WD40"/>
    <property type="match status" value="1"/>
</dbReference>
<keyword evidence="3" id="KW-0677">Repeat</keyword>
<feature type="compositionally biased region" description="Low complexity" evidence="8">
    <location>
        <begin position="179"/>
        <end position="218"/>
    </location>
</feature>
<dbReference type="AlphaFoldDB" id="A0A1X2I7W9"/>
<evidence type="ECO:0000256" key="5">
    <source>
        <dbReference type="ARBA" id="ARBA00023054"/>
    </source>
</evidence>
<dbReference type="EMBL" id="MCGE01000022">
    <property type="protein sequence ID" value="ORZ11245.1"/>
    <property type="molecule type" value="Genomic_DNA"/>
</dbReference>
<dbReference type="InterPro" id="IPR013258">
    <property type="entry name" value="Striatin_N"/>
</dbReference>
<dbReference type="InterPro" id="IPR020472">
    <property type="entry name" value="WD40_PAC1"/>
</dbReference>